<feature type="region of interest" description="Disordered" evidence="3">
    <location>
        <begin position="39"/>
        <end position="60"/>
    </location>
</feature>
<dbReference type="PANTHER" id="PTHR42698:SF2">
    <property type="entry name" value="GTPASE ERA-LIKE, CHLOROPLASTIC"/>
    <property type="match status" value="1"/>
</dbReference>
<dbReference type="GO" id="GO:0000028">
    <property type="term" value="P:ribosomal small subunit assembly"/>
    <property type="evidence" value="ECO:0007669"/>
    <property type="project" value="TreeGrafter"/>
</dbReference>
<dbReference type="CDD" id="cd22534">
    <property type="entry name" value="KH-II_Era"/>
    <property type="match status" value="1"/>
</dbReference>
<gene>
    <name evidence="5" type="primary">era</name>
    <name evidence="5" type="ORF">SNEC2469_LOCUS35319</name>
</gene>
<dbReference type="InterPro" id="IPR015946">
    <property type="entry name" value="KH_dom-like_a/b"/>
</dbReference>
<dbReference type="Pfam" id="PF01926">
    <property type="entry name" value="MMR_HSR1"/>
    <property type="match status" value="1"/>
</dbReference>
<keyword evidence="2" id="KW-0342">GTP-binding</keyword>
<comment type="caution">
    <text evidence="5">The sequence shown here is derived from an EMBL/GenBank/DDBJ whole genome shotgun (WGS) entry which is preliminary data.</text>
</comment>
<evidence type="ECO:0000313" key="6">
    <source>
        <dbReference type="Proteomes" id="UP000601435"/>
    </source>
</evidence>
<dbReference type="SUPFAM" id="SSF52540">
    <property type="entry name" value="P-loop containing nucleoside triphosphate hydrolases"/>
    <property type="match status" value="1"/>
</dbReference>
<dbReference type="InterPro" id="IPR006073">
    <property type="entry name" value="GTP-bd"/>
</dbReference>
<evidence type="ECO:0000256" key="2">
    <source>
        <dbReference type="ARBA" id="ARBA00023134"/>
    </source>
</evidence>
<feature type="domain" description="G" evidence="4">
    <location>
        <begin position="168"/>
        <end position="282"/>
    </location>
</feature>
<dbReference type="PANTHER" id="PTHR42698">
    <property type="entry name" value="GTPASE ERA"/>
    <property type="match status" value="1"/>
</dbReference>
<reference evidence="5" key="1">
    <citation type="submission" date="2021-02" db="EMBL/GenBank/DDBJ databases">
        <authorList>
            <person name="Dougan E. K."/>
            <person name="Rhodes N."/>
            <person name="Thang M."/>
            <person name="Chan C."/>
        </authorList>
    </citation>
    <scope>NUCLEOTIDE SEQUENCE</scope>
</reference>
<dbReference type="InterPro" id="IPR005662">
    <property type="entry name" value="GTPase_Era-like"/>
</dbReference>
<dbReference type="Gene3D" id="3.30.300.20">
    <property type="match status" value="1"/>
</dbReference>
<dbReference type="GO" id="GO:0019843">
    <property type="term" value="F:rRNA binding"/>
    <property type="evidence" value="ECO:0007669"/>
    <property type="project" value="TreeGrafter"/>
</dbReference>
<protein>
    <submittedName>
        <fullName evidence="5">Era protein</fullName>
    </submittedName>
</protein>
<dbReference type="Gene3D" id="3.40.50.300">
    <property type="entry name" value="P-loop containing nucleotide triphosphate hydrolases"/>
    <property type="match status" value="1"/>
</dbReference>
<organism evidence="5 6">
    <name type="scientific">Symbiodinium necroappetens</name>
    <dbReference type="NCBI Taxonomy" id="1628268"/>
    <lineage>
        <taxon>Eukaryota</taxon>
        <taxon>Sar</taxon>
        <taxon>Alveolata</taxon>
        <taxon>Dinophyceae</taxon>
        <taxon>Suessiales</taxon>
        <taxon>Symbiodiniaceae</taxon>
        <taxon>Symbiodinium</taxon>
    </lineage>
</organism>
<proteinExistence type="inferred from homology"/>
<sequence>MGLTYSSLPVSTGLGRISQVPDFQGIRLVLRQQYLPTAGCSQGPGSTSRPSRGPQSTGSQAAVSAVLVGCQCKFGRRRLKRAAGSALKAQSAPRPSPPTAVKDAEDFDSSDVLPGSELESMMSELRTLEASRGSEGSEDSEDSVVVAEADDATAIEPVDVTQIERSGQIAVLGVPNSGKSSLVNALVGAKVSIVSPKPQTTRQRILGLALLAPTVDSAPTTQAVFADTAGIMEVGESVSEFAFRHKRKRLFRQTRLHKAMVKTAWKQTRASDALFWVLDASKCLAYGDYMPACAELDGVSIGPAVEDSWWLHPELAEELSFLRRLRRLNAKVNVVLNKVDLLRDMHVDVEAFVSQMKDVLVRDLGVDANDEVLLQNLWPTSVLKDPESLDPIKLWLCENLPKQSPIYPVESLSDVPARVAASEITREKLFNVLREEVPYQIAVTNVVWQEEADGMLRLGQRVIVNNEGQVKIVRAWLRQVTEEAEAEISEIVNLGRPVELHFQIQVDPKWQEKEDYYQDLQGLLDRSGSLLFPQ</sequence>
<accession>A0A813CNA3</accession>
<dbReference type="HAMAP" id="MF_00367">
    <property type="entry name" value="GTPase_Era"/>
    <property type="match status" value="1"/>
</dbReference>
<keyword evidence="6" id="KW-1185">Reference proteome</keyword>
<evidence type="ECO:0000313" key="5">
    <source>
        <dbReference type="EMBL" id="CAE7944354.1"/>
    </source>
</evidence>
<dbReference type="EMBL" id="CAJNJA010101597">
    <property type="protein sequence ID" value="CAE7944354.1"/>
    <property type="molecule type" value="Genomic_DNA"/>
</dbReference>
<evidence type="ECO:0000259" key="4">
    <source>
        <dbReference type="Pfam" id="PF01926"/>
    </source>
</evidence>
<feature type="region of interest" description="Disordered" evidence="3">
    <location>
        <begin position="84"/>
        <end position="115"/>
    </location>
</feature>
<dbReference type="Proteomes" id="UP000601435">
    <property type="component" value="Unassembled WGS sequence"/>
</dbReference>
<dbReference type="GO" id="GO:0043024">
    <property type="term" value="F:ribosomal small subunit binding"/>
    <property type="evidence" value="ECO:0007669"/>
    <property type="project" value="TreeGrafter"/>
</dbReference>
<dbReference type="OrthoDB" id="8954335at2759"/>
<evidence type="ECO:0000256" key="1">
    <source>
        <dbReference type="ARBA" id="ARBA00022741"/>
    </source>
</evidence>
<keyword evidence="1" id="KW-0547">Nucleotide-binding</keyword>
<dbReference type="InterPro" id="IPR027417">
    <property type="entry name" value="P-loop_NTPase"/>
</dbReference>
<evidence type="ECO:0000256" key="3">
    <source>
        <dbReference type="SAM" id="MobiDB-lite"/>
    </source>
</evidence>
<dbReference type="SUPFAM" id="SSF54814">
    <property type="entry name" value="Prokaryotic type KH domain (KH-domain type II)"/>
    <property type="match status" value="1"/>
</dbReference>
<dbReference type="AlphaFoldDB" id="A0A813CNA3"/>
<dbReference type="InterPro" id="IPR009019">
    <property type="entry name" value="KH_sf_prok-type"/>
</dbReference>
<dbReference type="GO" id="GO:0005525">
    <property type="term" value="F:GTP binding"/>
    <property type="evidence" value="ECO:0007669"/>
    <property type="project" value="UniProtKB-KW"/>
</dbReference>
<name>A0A813CNA3_9DINO</name>